<comment type="caution">
    <text evidence="1">The sequence shown here is derived from an EMBL/GenBank/DDBJ whole genome shotgun (WGS) entry which is preliminary data.</text>
</comment>
<dbReference type="Proteomes" id="UP000827976">
    <property type="component" value="Chromosome 15"/>
</dbReference>
<gene>
    <name evidence="1" type="ORF">IHE45_15G030000</name>
</gene>
<reference evidence="2" key="1">
    <citation type="journal article" date="2022" name="Nat. Commun.">
        <title>Chromosome evolution and the genetic basis of agronomically important traits in greater yam.</title>
        <authorList>
            <person name="Bredeson J.V."/>
            <person name="Lyons J.B."/>
            <person name="Oniyinde I.O."/>
            <person name="Okereke N.R."/>
            <person name="Kolade O."/>
            <person name="Nnabue I."/>
            <person name="Nwadili C.O."/>
            <person name="Hribova E."/>
            <person name="Parker M."/>
            <person name="Nwogha J."/>
            <person name="Shu S."/>
            <person name="Carlson J."/>
            <person name="Kariba R."/>
            <person name="Muthemba S."/>
            <person name="Knop K."/>
            <person name="Barton G.J."/>
            <person name="Sherwood A.V."/>
            <person name="Lopez-Montes A."/>
            <person name="Asiedu R."/>
            <person name="Jamnadass R."/>
            <person name="Muchugi A."/>
            <person name="Goodstein D."/>
            <person name="Egesi C.N."/>
            <person name="Featherston J."/>
            <person name="Asfaw A."/>
            <person name="Simpson G.G."/>
            <person name="Dolezel J."/>
            <person name="Hendre P.S."/>
            <person name="Van Deynze A."/>
            <person name="Kumar P.L."/>
            <person name="Obidiegwu J.E."/>
            <person name="Bhattacharjee R."/>
            <person name="Rokhsar D.S."/>
        </authorList>
    </citation>
    <scope>NUCLEOTIDE SEQUENCE [LARGE SCALE GENOMIC DNA]</scope>
    <source>
        <strain evidence="2">cv. TDa95/00328</strain>
    </source>
</reference>
<proteinExistence type="predicted"/>
<evidence type="ECO:0000313" key="1">
    <source>
        <dbReference type="EMBL" id="KAH7660952.1"/>
    </source>
</evidence>
<dbReference type="EMBL" id="CM037025">
    <property type="protein sequence ID" value="KAH7660952.1"/>
    <property type="molecule type" value="Genomic_DNA"/>
</dbReference>
<protein>
    <submittedName>
        <fullName evidence="1">Phytosulfokine protein</fullName>
    </submittedName>
</protein>
<sequence>MSKTTTIVFMALLLFFSFSQAIRHDPSLKEDVEKSLAYRKGCEGVEEEECLERRTLVAHTDYIYTQKEPHH</sequence>
<accession>A0ACB7UKF6</accession>
<evidence type="ECO:0000313" key="2">
    <source>
        <dbReference type="Proteomes" id="UP000827976"/>
    </source>
</evidence>
<keyword evidence="2" id="KW-1185">Reference proteome</keyword>
<organism evidence="1 2">
    <name type="scientific">Dioscorea alata</name>
    <name type="common">Purple yam</name>
    <dbReference type="NCBI Taxonomy" id="55571"/>
    <lineage>
        <taxon>Eukaryota</taxon>
        <taxon>Viridiplantae</taxon>
        <taxon>Streptophyta</taxon>
        <taxon>Embryophyta</taxon>
        <taxon>Tracheophyta</taxon>
        <taxon>Spermatophyta</taxon>
        <taxon>Magnoliopsida</taxon>
        <taxon>Liliopsida</taxon>
        <taxon>Dioscoreales</taxon>
        <taxon>Dioscoreaceae</taxon>
        <taxon>Dioscorea</taxon>
    </lineage>
</organism>
<name>A0ACB7UKF6_DIOAL</name>